<dbReference type="Gene3D" id="1.10.472.10">
    <property type="entry name" value="Cyclin-like"/>
    <property type="match status" value="1"/>
</dbReference>
<dbReference type="InterPro" id="IPR004367">
    <property type="entry name" value="Cyclin_C-dom"/>
</dbReference>
<dbReference type="STRING" id="35608.A0A2U1MBX2"/>
<dbReference type="SUPFAM" id="SSF47954">
    <property type="entry name" value="Cyclin-like"/>
    <property type="match status" value="1"/>
</dbReference>
<evidence type="ECO:0000313" key="2">
    <source>
        <dbReference type="EMBL" id="PWA58755.1"/>
    </source>
</evidence>
<dbReference type="AlphaFoldDB" id="A0A2U1MBX2"/>
<feature type="domain" description="Cyclin C-terminal" evidence="1">
    <location>
        <begin position="2"/>
        <end position="97"/>
    </location>
</feature>
<evidence type="ECO:0000313" key="3">
    <source>
        <dbReference type="Proteomes" id="UP000245207"/>
    </source>
</evidence>
<comment type="caution">
    <text evidence="2">The sequence shown here is derived from an EMBL/GenBank/DDBJ whole genome shotgun (WGS) entry which is preliminary data.</text>
</comment>
<protein>
    <submittedName>
        <fullName evidence="2">Cyclin A/B/D/E</fullName>
    </submittedName>
</protein>
<dbReference type="Proteomes" id="UP000245207">
    <property type="component" value="Unassembled WGS sequence"/>
</dbReference>
<keyword evidence="3" id="KW-1185">Reference proteome</keyword>
<gene>
    <name evidence="2" type="ORF">CTI12_AA388070</name>
</gene>
<dbReference type="OrthoDB" id="5590282at2759"/>
<dbReference type="InterPro" id="IPR036915">
    <property type="entry name" value="Cyclin-like_sf"/>
</dbReference>
<name>A0A2U1MBX2_ARTAN</name>
<evidence type="ECO:0000259" key="1">
    <source>
        <dbReference type="Pfam" id="PF02984"/>
    </source>
</evidence>
<dbReference type="EMBL" id="PKPP01005802">
    <property type="protein sequence ID" value="PWA58755.1"/>
    <property type="molecule type" value="Genomic_DNA"/>
</dbReference>
<dbReference type="Pfam" id="PF02984">
    <property type="entry name" value="Cyclin_C"/>
    <property type="match status" value="1"/>
</dbReference>
<sequence>MVCFYAELGVTNYKIVTRFRPSIVAEAAWYATCATLHKRYICHETFKMQTRLHEKLVIQCAKIMMESHSLLKSNNRRTEIYHKYSSKTRGAVALYPPAKSLLPCHRWRI</sequence>
<accession>A0A2U1MBX2</accession>
<reference evidence="2 3" key="1">
    <citation type="journal article" date="2018" name="Mol. Plant">
        <title>The genome of Artemisia annua provides insight into the evolution of Asteraceae family and artemisinin biosynthesis.</title>
        <authorList>
            <person name="Shen Q."/>
            <person name="Zhang L."/>
            <person name="Liao Z."/>
            <person name="Wang S."/>
            <person name="Yan T."/>
            <person name="Shi P."/>
            <person name="Liu M."/>
            <person name="Fu X."/>
            <person name="Pan Q."/>
            <person name="Wang Y."/>
            <person name="Lv Z."/>
            <person name="Lu X."/>
            <person name="Zhang F."/>
            <person name="Jiang W."/>
            <person name="Ma Y."/>
            <person name="Chen M."/>
            <person name="Hao X."/>
            <person name="Li L."/>
            <person name="Tang Y."/>
            <person name="Lv G."/>
            <person name="Zhou Y."/>
            <person name="Sun X."/>
            <person name="Brodelius P.E."/>
            <person name="Rose J.K.C."/>
            <person name="Tang K."/>
        </authorList>
    </citation>
    <scope>NUCLEOTIDE SEQUENCE [LARGE SCALE GENOMIC DNA]</scope>
    <source>
        <strain evidence="3">cv. Huhao1</strain>
        <tissue evidence="2">Leaf</tissue>
    </source>
</reference>
<proteinExistence type="predicted"/>
<organism evidence="2 3">
    <name type="scientific">Artemisia annua</name>
    <name type="common">Sweet wormwood</name>
    <dbReference type="NCBI Taxonomy" id="35608"/>
    <lineage>
        <taxon>Eukaryota</taxon>
        <taxon>Viridiplantae</taxon>
        <taxon>Streptophyta</taxon>
        <taxon>Embryophyta</taxon>
        <taxon>Tracheophyta</taxon>
        <taxon>Spermatophyta</taxon>
        <taxon>Magnoliopsida</taxon>
        <taxon>eudicotyledons</taxon>
        <taxon>Gunneridae</taxon>
        <taxon>Pentapetalae</taxon>
        <taxon>asterids</taxon>
        <taxon>campanulids</taxon>
        <taxon>Asterales</taxon>
        <taxon>Asteraceae</taxon>
        <taxon>Asteroideae</taxon>
        <taxon>Anthemideae</taxon>
        <taxon>Artemisiinae</taxon>
        <taxon>Artemisia</taxon>
    </lineage>
</organism>